<comment type="caution">
    <text evidence="2">The sequence shown here is derived from an EMBL/GenBank/DDBJ whole genome shotgun (WGS) entry which is preliminary data.</text>
</comment>
<sequence length="237" mass="26782">MNTLKGPFKIIIKEMNPTFFWNVGITIALMGLFIILSFYTDGNEQLGITFGPFYVIFLVYPFILMKAYKCILSLGGTRKQYMIATFLSIGIYLVLSAIILNGLYSLSPYVLNQGYIFHMGDLVNESNPFLYVWIDVLWMFILFGIGVLAQTVYFNLGTVRTLSVGAVLLIGSLATVFFADLGPLFEFFITEQLAFVHILAGISALFVLLSYLFMKNGPLEKGDRYLFSRGWKEPKPE</sequence>
<keyword evidence="1" id="KW-1133">Transmembrane helix</keyword>
<evidence type="ECO:0008006" key="4">
    <source>
        <dbReference type="Google" id="ProtNLM"/>
    </source>
</evidence>
<feature type="transmembrane region" description="Helical" evidence="1">
    <location>
        <begin position="193"/>
        <end position="214"/>
    </location>
</feature>
<organism evidence="2 3">
    <name type="scientific">Geomicrobium sediminis</name>
    <dbReference type="NCBI Taxonomy" id="1347788"/>
    <lineage>
        <taxon>Bacteria</taxon>
        <taxon>Bacillati</taxon>
        <taxon>Bacillota</taxon>
        <taxon>Bacilli</taxon>
        <taxon>Bacillales</taxon>
        <taxon>Geomicrobium</taxon>
    </lineage>
</organism>
<evidence type="ECO:0000313" key="2">
    <source>
        <dbReference type="EMBL" id="MBM7632373.1"/>
    </source>
</evidence>
<evidence type="ECO:0000313" key="3">
    <source>
        <dbReference type="Proteomes" id="UP000741863"/>
    </source>
</evidence>
<name>A0ABS2PAC3_9BACL</name>
<gene>
    <name evidence="2" type="ORF">JOD17_001466</name>
</gene>
<feature type="transmembrane region" description="Helical" evidence="1">
    <location>
        <begin position="20"/>
        <end position="40"/>
    </location>
</feature>
<keyword evidence="1" id="KW-0472">Membrane</keyword>
<keyword evidence="1" id="KW-0812">Transmembrane</keyword>
<evidence type="ECO:0000256" key="1">
    <source>
        <dbReference type="SAM" id="Phobius"/>
    </source>
</evidence>
<dbReference type="EMBL" id="JAFBEC010000003">
    <property type="protein sequence ID" value="MBM7632373.1"/>
    <property type="molecule type" value="Genomic_DNA"/>
</dbReference>
<feature type="transmembrane region" description="Helical" evidence="1">
    <location>
        <begin position="130"/>
        <end position="149"/>
    </location>
</feature>
<accession>A0ABS2PAC3</accession>
<keyword evidence="3" id="KW-1185">Reference proteome</keyword>
<dbReference type="Proteomes" id="UP000741863">
    <property type="component" value="Unassembled WGS sequence"/>
</dbReference>
<feature type="transmembrane region" description="Helical" evidence="1">
    <location>
        <begin position="46"/>
        <end position="65"/>
    </location>
</feature>
<protein>
    <recommendedName>
        <fullName evidence="4">DUF998 domain-containing protein</fullName>
    </recommendedName>
</protein>
<feature type="transmembrane region" description="Helical" evidence="1">
    <location>
        <begin position="161"/>
        <end position="181"/>
    </location>
</feature>
<dbReference type="RefSeq" id="WP_204696553.1">
    <property type="nucleotide sequence ID" value="NZ_JAFBEC010000003.1"/>
</dbReference>
<proteinExistence type="predicted"/>
<feature type="transmembrane region" description="Helical" evidence="1">
    <location>
        <begin position="86"/>
        <end position="110"/>
    </location>
</feature>
<reference evidence="2 3" key="1">
    <citation type="submission" date="2021-01" db="EMBL/GenBank/DDBJ databases">
        <title>Genomic Encyclopedia of Type Strains, Phase IV (KMG-IV): sequencing the most valuable type-strain genomes for metagenomic binning, comparative biology and taxonomic classification.</title>
        <authorList>
            <person name="Goeker M."/>
        </authorList>
    </citation>
    <scope>NUCLEOTIDE SEQUENCE [LARGE SCALE GENOMIC DNA]</scope>
    <source>
        <strain evidence="2 3">DSM 25540</strain>
    </source>
</reference>